<sequence>MGGRDFDAYLQLDSRFNGTMLHQSLVGAGLNVVVEENLPYDAATRMDFCFILGREQDLESVISNAEDDENSVLERFVRTILYCKSNGKKLVALLVCGLESNDSTAFEIVQRVLGRDCQTMRTIDESNMAKLIVGIVAEEVGNANSYAKDPPSAVPEMCKQLVGLKPKAVLELAEEQSLADLSSMTAEQLLELKALGRISSKKLFDFFGSTL</sequence>
<reference evidence="1" key="1">
    <citation type="submission" date="2021-01" db="EMBL/GenBank/DDBJ databases">
        <authorList>
            <person name="Corre E."/>
            <person name="Pelletier E."/>
            <person name="Niang G."/>
            <person name="Scheremetjew M."/>
            <person name="Finn R."/>
            <person name="Kale V."/>
            <person name="Holt S."/>
            <person name="Cochrane G."/>
            <person name="Meng A."/>
            <person name="Brown T."/>
            <person name="Cohen L."/>
        </authorList>
    </citation>
    <scope>NUCLEOTIDE SEQUENCE</scope>
    <source>
        <strain evidence="1">CCMP 769</strain>
    </source>
</reference>
<proteinExistence type="predicted"/>
<accession>A0A7S3EJC5</accession>
<protein>
    <submittedName>
        <fullName evidence="1">Uncharacterized protein</fullName>
    </submittedName>
</protein>
<evidence type="ECO:0000313" key="1">
    <source>
        <dbReference type="EMBL" id="CAE0058532.1"/>
    </source>
</evidence>
<name>A0A7S3EJC5_9RHOD</name>
<organism evidence="1">
    <name type="scientific">Rhodosorus marinus</name>
    <dbReference type="NCBI Taxonomy" id="101924"/>
    <lineage>
        <taxon>Eukaryota</taxon>
        <taxon>Rhodophyta</taxon>
        <taxon>Stylonematophyceae</taxon>
        <taxon>Stylonematales</taxon>
        <taxon>Stylonemataceae</taxon>
        <taxon>Rhodosorus</taxon>
    </lineage>
</organism>
<dbReference type="EMBL" id="HBHW01034509">
    <property type="protein sequence ID" value="CAE0058532.1"/>
    <property type="molecule type" value="Transcribed_RNA"/>
</dbReference>
<dbReference type="AlphaFoldDB" id="A0A7S3EJC5"/>
<gene>
    <name evidence="1" type="ORF">RMAR00112_LOCUS26588</name>
</gene>